<gene>
    <name evidence="3" type="ORF">P8C59_006394</name>
</gene>
<evidence type="ECO:0000313" key="4">
    <source>
        <dbReference type="Proteomes" id="UP001217918"/>
    </source>
</evidence>
<name>A0AAD9MGN7_9PEZI</name>
<organism evidence="3 4">
    <name type="scientific">Phyllachora maydis</name>
    <dbReference type="NCBI Taxonomy" id="1825666"/>
    <lineage>
        <taxon>Eukaryota</taxon>
        <taxon>Fungi</taxon>
        <taxon>Dikarya</taxon>
        <taxon>Ascomycota</taxon>
        <taxon>Pezizomycotina</taxon>
        <taxon>Sordariomycetes</taxon>
        <taxon>Sordariomycetidae</taxon>
        <taxon>Phyllachorales</taxon>
        <taxon>Phyllachoraceae</taxon>
        <taxon>Phyllachora</taxon>
    </lineage>
</organism>
<feature type="compositionally biased region" description="Low complexity" evidence="1">
    <location>
        <begin position="139"/>
        <end position="154"/>
    </location>
</feature>
<dbReference type="AlphaFoldDB" id="A0AAD9MGN7"/>
<reference evidence="3" key="1">
    <citation type="journal article" date="2023" name="Mol. Plant Microbe Interact.">
        <title>Elucidating the Obligate Nature and Biological Capacity of an Invasive Fungal Corn Pathogen.</title>
        <authorList>
            <person name="MacCready J.S."/>
            <person name="Roggenkamp E.M."/>
            <person name="Gdanetz K."/>
            <person name="Chilvers M.I."/>
        </authorList>
    </citation>
    <scope>NUCLEOTIDE SEQUENCE</scope>
    <source>
        <strain evidence="3">PM02</strain>
    </source>
</reference>
<sequence length="203" mass="21829">MLVKSYIIVSNLLVTASTANATTVITATTTTIVVTAATTASIDPPAPIPAKPAKITPAIRCIAACKAKQRKSAKACTIVGRAAAAKRPKKEGLQRSKRTANSNASRYTTDSSLVADKNDNNAYNRAYIPPTDIEEEEGSSSNNDSINGSTSNSTDKVKGSSIYKHSKGTSRYKDMLLYKRQYVISYPCSPPSTPYADIYVYYI</sequence>
<proteinExistence type="predicted"/>
<dbReference type="EMBL" id="JAQQPM010000005">
    <property type="protein sequence ID" value="KAK2072016.1"/>
    <property type="molecule type" value="Genomic_DNA"/>
</dbReference>
<feature type="signal peptide" evidence="2">
    <location>
        <begin position="1"/>
        <end position="21"/>
    </location>
</feature>
<dbReference type="Proteomes" id="UP001217918">
    <property type="component" value="Unassembled WGS sequence"/>
</dbReference>
<keyword evidence="2" id="KW-0732">Signal</keyword>
<accession>A0AAD9MGN7</accession>
<evidence type="ECO:0000313" key="3">
    <source>
        <dbReference type="EMBL" id="KAK2072016.1"/>
    </source>
</evidence>
<protein>
    <submittedName>
        <fullName evidence="3">Uncharacterized protein</fullName>
    </submittedName>
</protein>
<feature type="region of interest" description="Disordered" evidence="1">
    <location>
        <begin position="87"/>
        <end position="162"/>
    </location>
</feature>
<evidence type="ECO:0000256" key="2">
    <source>
        <dbReference type="SAM" id="SignalP"/>
    </source>
</evidence>
<evidence type="ECO:0000256" key="1">
    <source>
        <dbReference type="SAM" id="MobiDB-lite"/>
    </source>
</evidence>
<feature type="chain" id="PRO_5042023757" evidence="2">
    <location>
        <begin position="22"/>
        <end position="203"/>
    </location>
</feature>
<feature type="compositionally biased region" description="Polar residues" evidence="1">
    <location>
        <begin position="99"/>
        <end position="112"/>
    </location>
</feature>
<comment type="caution">
    <text evidence="3">The sequence shown here is derived from an EMBL/GenBank/DDBJ whole genome shotgun (WGS) entry which is preliminary data.</text>
</comment>
<keyword evidence="4" id="KW-1185">Reference proteome</keyword>